<dbReference type="GO" id="GO:0015562">
    <property type="term" value="F:efflux transmembrane transporter activity"/>
    <property type="evidence" value="ECO:0007669"/>
    <property type="project" value="TreeGrafter"/>
</dbReference>
<dbReference type="SUPFAM" id="SSF111369">
    <property type="entry name" value="HlyD-like secretion proteins"/>
    <property type="match status" value="1"/>
</dbReference>
<evidence type="ECO:0000313" key="3">
    <source>
        <dbReference type="EMBL" id="MBE7526023.1"/>
    </source>
</evidence>
<dbReference type="PANTHER" id="PTHR30469:SF20">
    <property type="entry name" value="EFFLUX RND TRANSPORTER PERIPLASMIC ADAPTOR SUBUNIT"/>
    <property type="match status" value="1"/>
</dbReference>
<keyword evidence="2" id="KW-0732">Signal</keyword>
<dbReference type="EMBL" id="JABTTY010000004">
    <property type="protein sequence ID" value="MBE7526023.1"/>
    <property type="molecule type" value="Genomic_DNA"/>
</dbReference>
<dbReference type="AlphaFoldDB" id="A0A928TUF8"/>
<dbReference type="InterPro" id="IPR006143">
    <property type="entry name" value="RND_pump_MFP"/>
</dbReference>
<dbReference type="Proteomes" id="UP000710385">
    <property type="component" value="Unassembled WGS sequence"/>
</dbReference>
<dbReference type="Gene3D" id="2.40.50.100">
    <property type="match status" value="1"/>
</dbReference>
<dbReference type="Gene3D" id="2.40.30.170">
    <property type="match status" value="1"/>
</dbReference>
<dbReference type="GO" id="GO:1990281">
    <property type="term" value="C:efflux pump complex"/>
    <property type="evidence" value="ECO:0007669"/>
    <property type="project" value="TreeGrafter"/>
</dbReference>
<feature type="signal peptide" evidence="2">
    <location>
        <begin position="1"/>
        <end position="25"/>
    </location>
</feature>
<evidence type="ECO:0000256" key="2">
    <source>
        <dbReference type="SAM" id="SignalP"/>
    </source>
</evidence>
<dbReference type="PANTHER" id="PTHR30469">
    <property type="entry name" value="MULTIDRUG RESISTANCE PROTEIN MDTA"/>
    <property type="match status" value="1"/>
</dbReference>
<reference evidence="3" key="1">
    <citation type="submission" date="2020-05" db="EMBL/GenBank/DDBJ databases">
        <title>High-Quality Genomes of Partial-Nitritation/Anammox System by Hierarchical Clustering Based Hybrid Assembly.</title>
        <authorList>
            <person name="Liu L."/>
            <person name="Wang Y."/>
            <person name="Che Y."/>
            <person name="Chen Y."/>
            <person name="Xia Y."/>
            <person name="Luo R."/>
            <person name="Cheng S.H."/>
            <person name="Zheng C."/>
            <person name="Zhang T."/>
        </authorList>
    </citation>
    <scope>NUCLEOTIDE SEQUENCE</scope>
    <source>
        <strain evidence="3">H1_PAT1</strain>
    </source>
</reference>
<protein>
    <submittedName>
        <fullName evidence="3">Efflux RND transporter periplasmic adaptor subunit</fullName>
    </submittedName>
</protein>
<accession>A0A928TUF8</accession>
<organism evidence="3 5">
    <name type="scientific">candidate division WWE3 bacterium</name>
    <dbReference type="NCBI Taxonomy" id="2053526"/>
    <lineage>
        <taxon>Bacteria</taxon>
        <taxon>Katanobacteria</taxon>
    </lineage>
</organism>
<comment type="similarity">
    <text evidence="1">Belongs to the membrane fusion protein (MFP) (TC 8.A.1) family.</text>
</comment>
<gene>
    <name evidence="3" type="ORF">HS096_07170</name>
    <name evidence="4" type="ORF">HS096_07235</name>
</gene>
<dbReference type="NCBIfam" id="TIGR01730">
    <property type="entry name" value="RND_mfp"/>
    <property type="match status" value="1"/>
</dbReference>
<feature type="chain" id="PRO_5039839671" evidence="2">
    <location>
        <begin position="26"/>
        <end position="252"/>
    </location>
</feature>
<sequence>MAKMMMQRYFVSVGLLTILAASAHAQVAPTPATDPNAIRVLLSPELETTLVSQMVGRIATLNAQLGGPVSKGRVIVGFDCGEASAKVRMAQAEYDSARETLETKQRLRKLDAAGDVEVSLANAAAERARAAIGVNQAQAAQCSVVAPFSGRVVRVHVKPHQGVAVGAPLVELVSDGPLKLRLNVPSRLLRTLKIGQRFDVDIDETGKTYPAKVTAINARVDAVAQTVELEARIDGRPSELLAGMTGIARFPQ</sequence>
<evidence type="ECO:0000313" key="5">
    <source>
        <dbReference type="Proteomes" id="UP000710385"/>
    </source>
</evidence>
<proteinExistence type="inferred from homology"/>
<evidence type="ECO:0000256" key="1">
    <source>
        <dbReference type="ARBA" id="ARBA00009477"/>
    </source>
</evidence>
<dbReference type="EMBL" id="JABTTY010000004">
    <property type="protein sequence ID" value="MBE7526036.1"/>
    <property type="molecule type" value="Genomic_DNA"/>
</dbReference>
<name>A0A928TUF8_UNCKA</name>
<evidence type="ECO:0000313" key="4">
    <source>
        <dbReference type="EMBL" id="MBE7526036.1"/>
    </source>
</evidence>
<comment type="caution">
    <text evidence="3">The sequence shown here is derived from an EMBL/GenBank/DDBJ whole genome shotgun (WGS) entry which is preliminary data.</text>
</comment>